<reference evidence="2 3" key="1">
    <citation type="journal article" date="2023" name="Life. Sci Alliance">
        <title>Evolutionary insights into 3D genome organization and epigenetic landscape of Vigna mungo.</title>
        <authorList>
            <person name="Junaid A."/>
            <person name="Singh B."/>
            <person name="Bhatia S."/>
        </authorList>
    </citation>
    <scope>NUCLEOTIDE SEQUENCE [LARGE SCALE GENOMIC DNA]</scope>
    <source>
        <strain evidence="2">Urdbean</strain>
    </source>
</reference>
<feature type="transmembrane region" description="Helical" evidence="1">
    <location>
        <begin position="20"/>
        <end position="36"/>
    </location>
</feature>
<evidence type="ECO:0000313" key="3">
    <source>
        <dbReference type="Proteomes" id="UP001374535"/>
    </source>
</evidence>
<name>A0AAQ3NF15_VIGMU</name>
<gene>
    <name evidence="2" type="ORF">V8G54_021018</name>
</gene>
<keyword evidence="1" id="KW-0472">Membrane</keyword>
<feature type="non-terminal residue" evidence="2">
    <location>
        <position position="118"/>
    </location>
</feature>
<feature type="transmembrane region" description="Helical" evidence="1">
    <location>
        <begin position="85"/>
        <end position="102"/>
    </location>
</feature>
<evidence type="ECO:0000256" key="1">
    <source>
        <dbReference type="SAM" id="Phobius"/>
    </source>
</evidence>
<organism evidence="2 3">
    <name type="scientific">Vigna mungo</name>
    <name type="common">Black gram</name>
    <name type="synonym">Phaseolus mungo</name>
    <dbReference type="NCBI Taxonomy" id="3915"/>
    <lineage>
        <taxon>Eukaryota</taxon>
        <taxon>Viridiplantae</taxon>
        <taxon>Streptophyta</taxon>
        <taxon>Embryophyta</taxon>
        <taxon>Tracheophyta</taxon>
        <taxon>Spermatophyta</taxon>
        <taxon>Magnoliopsida</taxon>
        <taxon>eudicotyledons</taxon>
        <taxon>Gunneridae</taxon>
        <taxon>Pentapetalae</taxon>
        <taxon>rosids</taxon>
        <taxon>fabids</taxon>
        <taxon>Fabales</taxon>
        <taxon>Fabaceae</taxon>
        <taxon>Papilionoideae</taxon>
        <taxon>50 kb inversion clade</taxon>
        <taxon>NPAAA clade</taxon>
        <taxon>indigoferoid/millettioid clade</taxon>
        <taxon>Phaseoleae</taxon>
        <taxon>Vigna</taxon>
    </lineage>
</organism>
<accession>A0AAQ3NF15</accession>
<sequence>MDGKCRWFRSRGPSVVKKDVMPFVSLLTSYHVFFFHPNFSDTFLFFSVLSDKNKSIFLEIIHTLFPSFCTLLPHLFTLSKPILNHYYYIMLFMHLFLIQLQGNNALPKLNKKSSASFY</sequence>
<evidence type="ECO:0000313" key="2">
    <source>
        <dbReference type="EMBL" id="WVZ07672.1"/>
    </source>
</evidence>
<proteinExistence type="predicted"/>
<feature type="transmembrane region" description="Helical" evidence="1">
    <location>
        <begin position="56"/>
        <end position="78"/>
    </location>
</feature>
<dbReference type="Proteomes" id="UP001374535">
    <property type="component" value="Chromosome 6"/>
</dbReference>
<dbReference type="AlphaFoldDB" id="A0AAQ3NF15"/>
<protein>
    <submittedName>
        <fullName evidence="2">Uncharacterized protein</fullName>
    </submittedName>
</protein>
<keyword evidence="1" id="KW-1133">Transmembrane helix</keyword>
<keyword evidence="3" id="KW-1185">Reference proteome</keyword>
<keyword evidence="1" id="KW-0812">Transmembrane</keyword>
<dbReference type="EMBL" id="CP144695">
    <property type="protein sequence ID" value="WVZ07672.1"/>
    <property type="molecule type" value="Genomic_DNA"/>
</dbReference>